<accession>A0A4Y2LFI5</accession>
<evidence type="ECO:0000313" key="2">
    <source>
        <dbReference type="EMBL" id="GBN12107.1"/>
    </source>
</evidence>
<evidence type="ECO:0000313" key="3">
    <source>
        <dbReference type="Proteomes" id="UP000499080"/>
    </source>
</evidence>
<reference evidence="2 3" key="1">
    <citation type="journal article" date="2019" name="Sci. Rep.">
        <title>Orb-weaving spider Araneus ventricosus genome elucidates the spidroin gene catalogue.</title>
        <authorList>
            <person name="Kono N."/>
            <person name="Nakamura H."/>
            <person name="Ohtoshi R."/>
            <person name="Moran D.A.P."/>
            <person name="Shinohara A."/>
            <person name="Yoshida Y."/>
            <person name="Fujiwara M."/>
            <person name="Mori M."/>
            <person name="Tomita M."/>
            <person name="Arakawa K."/>
        </authorList>
    </citation>
    <scope>NUCLEOTIDE SEQUENCE [LARGE SCALE GENOMIC DNA]</scope>
</reference>
<feature type="compositionally biased region" description="Basic and acidic residues" evidence="1">
    <location>
        <begin position="80"/>
        <end position="90"/>
    </location>
</feature>
<keyword evidence="3" id="KW-1185">Reference proteome</keyword>
<evidence type="ECO:0000256" key="1">
    <source>
        <dbReference type="SAM" id="MobiDB-lite"/>
    </source>
</evidence>
<gene>
    <name evidence="2" type="ORF">AVEN_118125_1</name>
</gene>
<dbReference type="AlphaFoldDB" id="A0A4Y2LFI5"/>
<proteinExistence type="predicted"/>
<dbReference type="EMBL" id="BGPR01005647">
    <property type="protein sequence ID" value="GBN12107.1"/>
    <property type="molecule type" value="Genomic_DNA"/>
</dbReference>
<name>A0A4Y2LFI5_ARAVE</name>
<dbReference type="Proteomes" id="UP000499080">
    <property type="component" value="Unassembled WGS sequence"/>
</dbReference>
<feature type="region of interest" description="Disordered" evidence="1">
    <location>
        <begin position="59"/>
        <end position="90"/>
    </location>
</feature>
<sequence>MNKPKTRFALASHRELLRDPVSLTARFGAHCPAWIALTISRRVSQWREALCVRTVSDPSGRPCSEPYQFQTFDHPGIQKQRADKRNDKRN</sequence>
<protein>
    <submittedName>
        <fullName evidence="2">Uncharacterized protein</fullName>
    </submittedName>
</protein>
<organism evidence="2 3">
    <name type="scientific">Araneus ventricosus</name>
    <name type="common">Orbweaver spider</name>
    <name type="synonym">Epeira ventricosa</name>
    <dbReference type="NCBI Taxonomy" id="182803"/>
    <lineage>
        <taxon>Eukaryota</taxon>
        <taxon>Metazoa</taxon>
        <taxon>Ecdysozoa</taxon>
        <taxon>Arthropoda</taxon>
        <taxon>Chelicerata</taxon>
        <taxon>Arachnida</taxon>
        <taxon>Araneae</taxon>
        <taxon>Araneomorphae</taxon>
        <taxon>Entelegynae</taxon>
        <taxon>Araneoidea</taxon>
        <taxon>Araneidae</taxon>
        <taxon>Araneus</taxon>
    </lineage>
</organism>
<comment type="caution">
    <text evidence="2">The sequence shown here is derived from an EMBL/GenBank/DDBJ whole genome shotgun (WGS) entry which is preliminary data.</text>
</comment>